<evidence type="ECO:0000259" key="2">
    <source>
        <dbReference type="Pfam" id="PF04676"/>
    </source>
</evidence>
<evidence type="ECO:0000313" key="5">
    <source>
        <dbReference type="Proteomes" id="UP001396898"/>
    </source>
</evidence>
<dbReference type="PANTHER" id="PTHR12072:SF4">
    <property type="entry name" value="CWF19-LIKE PROTEIN 1"/>
    <property type="match status" value="1"/>
</dbReference>
<name>A0ABR1S4K6_9PEZI</name>
<dbReference type="InterPro" id="IPR040194">
    <property type="entry name" value="Cwf19-like"/>
</dbReference>
<evidence type="ECO:0008006" key="6">
    <source>
        <dbReference type="Google" id="ProtNLM"/>
    </source>
</evidence>
<dbReference type="PANTHER" id="PTHR12072">
    <property type="entry name" value="CWF19, CELL CYCLE CONTROL PROTEIN"/>
    <property type="match status" value="1"/>
</dbReference>
<feature type="domain" description="Cwf19-like C-terminal" evidence="3">
    <location>
        <begin position="305"/>
        <end position="429"/>
    </location>
</feature>
<dbReference type="EMBL" id="JAQQWI010000007">
    <property type="protein sequence ID" value="KAK8026783.1"/>
    <property type="molecule type" value="Genomic_DNA"/>
</dbReference>
<reference evidence="4 5" key="1">
    <citation type="submission" date="2023-01" db="EMBL/GenBank/DDBJ databases">
        <title>Analysis of 21 Apiospora genomes using comparative genomics revels a genus with tremendous synthesis potential of carbohydrate active enzymes and secondary metabolites.</title>
        <authorList>
            <person name="Sorensen T."/>
        </authorList>
    </citation>
    <scope>NUCLEOTIDE SEQUENCE [LARGE SCALE GENOMIC DNA]</scope>
    <source>
        <strain evidence="4 5">CBS 20057</strain>
    </source>
</reference>
<dbReference type="Pfam" id="PF04677">
    <property type="entry name" value="CwfJ_C_1"/>
    <property type="match status" value="1"/>
</dbReference>
<dbReference type="SUPFAM" id="SSF54197">
    <property type="entry name" value="HIT-like"/>
    <property type="match status" value="1"/>
</dbReference>
<accession>A0ABR1S4K6</accession>
<evidence type="ECO:0000259" key="3">
    <source>
        <dbReference type="Pfam" id="PF04677"/>
    </source>
</evidence>
<dbReference type="Proteomes" id="UP001396898">
    <property type="component" value="Unassembled WGS sequence"/>
</dbReference>
<dbReference type="CDD" id="cd07380">
    <property type="entry name" value="MPP_CWF19_N"/>
    <property type="match status" value="1"/>
</dbReference>
<proteinExistence type="predicted"/>
<dbReference type="InterPro" id="IPR006767">
    <property type="entry name" value="Cwf19-like_C_dom-2"/>
</dbReference>
<dbReference type="Pfam" id="PF04676">
    <property type="entry name" value="CwfJ_C_2"/>
    <property type="match status" value="1"/>
</dbReference>
<gene>
    <name evidence="4" type="ORF">PG991_003839</name>
</gene>
<keyword evidence="5" id="KW-1185">Reference proteome</keyword>
<comment type="caution">
    <text evidence="4">The sequence shown here is derived from an EMBL/GenBank/DDBJ whole genome shotgun (WGS) entry which is preliminary data.</text>
</comment>
<dbReference type="InterPro" id="IPR006768">
    <property type="entry name" value="Cwf19-like_C_dom-1"/>
</dbReference>
<protein>
    <recommendedName>
        <fullName evidence="6">Cwf19-like C-terminal domain-containing protein</fullName>
    </recommendedName>
</protein>
<feature type="domain" description="Cwf19-like protein C-terminal" evidence="2">
    <location>
        <begin position="482"/>
        <end position="540"/>
    </location>
</feature>
<dbReference type="InterPro" id="IPR036265">
    <property type="entry name" value="HIT-like_sf"/>
</dbReference>
<feature type="region of interest" description="Disordered" evidence="1">
    <location>
        <begin position="278"/>
        <end position="306"/>
    </location>
</feature>
<evidence type="ECO:0000313" key="4">
    <source>
        <dbReference type="EMBL" id="KAK8026783.1"/>
    </source>
</evidence>
<sequence>MASKVKSIVLGSLEGKVESAFQKLATLHSKNHFAFAIVTGNLFGIDQDESVITRLLEGKIAIPLTTYFTVGTVALPPQIVARIEKDEEICENLHFLGKRSIITTSDGIRIVTLGGILDREILGGTSKEQHLPFHTVGDATALRGANKTDILLTSTWSSNVWNNSKVPLDLAKKEAVTDSPEVAQLCTALKPRYHLTFSPSDFFWEREPFFYPTAEESSDAKQVTRFISMAPYGNAAKQKAIYAFSLEAGATLDALPPGSTVSPFNPLRGAKRAAAGADGYTGRFAQDHHDGPSRRRRRHRSPPPDPSRCFFCLSNENLATHMICSIGDEAYITTAKGPLPPADHFSDRGLNFPGHQIIIPLAHEPNMRAIYAKNPGAFAEMTRLRDALQAMIATQSNYSLGVVAWEISRANNIHHHWQLMPVPSKLIREGLIELGFKAQAEDSKHPPFEEKDIGDGVGESGDFLRLWLWSDDRDTGIVGKQLVMPIDDTFRFDLQLPRKVLAKFLNLENRIRWQDVEQTVAEETQDADHFKAAFKKWDFTLG</sequence>
<evidence type="ECO:0000256" key="1">
    <source>
        <dbReference type="SAM" id="MobiDB-lite"/>
    </source>
</evidence>
<organism evidence="4 5">
    <name type="scientific">Apiospora marii</name>
    <dbReference type="NCBI Taxonomy" id="335849"/>
    <lineage>
        <taxon>Eukaryota</taxon>
        <taxon>Fungi</taxon>
        <taxon>Dikarya</taxon>
        <taxon>Ascomycota</taxon>
        <taxon>Pezizomycotina</taxon>
        <taxon>Sordariomycetes</taxon>
        <taxon>Xylariomycetidae</taxon>
        <taxon>Amphisphaeriales</taxon>
        <taxon>Apiosporaceae</taxon>
        <taxon>Apiospora</taxon>
    </lineage>
</organism>